<dbReference type="PROSITE" id="PS51257">
    <property type="entry name" value="PROKAR_LIPOPROTEIN"/>
    <property type="match status" value="1"/>
</dbReference>
<accession>A0A943DDQ4</accession>
<dbReference type="AlphaFoldDB" id="A0A943DDQ4"/>
<feature type="transmembrane region" description="Helical" evidence="1">
    <location>
        <begin position="83"/>
        <end position="104"/>
    </location>
</feature>
<evidence type="ECO:0000256" key="1">
    <source>
        <dbReference type="SAM" id="Phobius"/>
    </source>
</evidence>
<dbReference type="Proteomes" id="UP000759273">
    <property type="component" value="Unassembled WGS sequence"/>
</dbReference>
<proteinExistence type="predicted"/>
<sequence length="139" mass="13852">MGGKNLQRPKQGRAAAKNPAVMAVLLAFGCGVGACMVLLALGAFLLTHTGLPLAAVRPMACMAAAIGAAVSARVLAGRLKQKLLLCGLGCGAFYTVCLMAATLAASGELDWQGANAMLPMALLMGGLLGGALAALRGSR</sequence>
<comment type="caution">
    <text evidence="2">The sequence shown here is derived from an EMBL/GenBank/DDBJ whole genome shotgun (WGS) entry which is preliminary data.</text>
</comment>
<organism evidence="2 3">
    <name type="scientific">Subdoligranulum variabile</name>
    <dbReference type="NCBI Taxonomy" id="214851"/>
    <lineage>
        <taxon>Bacteria</taxon>
        <taxon>Bacillati</taxon>
        <taxon>Bacillota</taxon>
        <taxon>Clostridia</taxon>
        <taxon>Eubacteriales</taxon>
        <taxon>Oscillospiraceae</taxon>
        <taxon>Subdoligranulum</taxon>
    </lineage>
</organism>
<protein>
    <submittedName>
        <fullName evidence="2">TIGR04086 family membrane protein</fullName>
    </submittedName>
</protein>
<keyword evidence="1" id="KW-0812">Transmembrane</keyword>
<evidence type="ECO:0000313" key="3">
    <source>
        <dbReference type="Proteomes" id="UP000759273"/>
    </source>
</evidence>
<dbReference type="EMBL" id="JAGZGG010000019">
    <property type="protein sequence ID" value="MBS5332577.1"/>
    <property type="molecule type" value="Genomic_DNA"/>
</dbReference>
<name>A0A943DDQ4_9FIRM</name>
<reference evidence="2" key="1">
    <citation type="submission" date="2021-02" db="EMBL/GenBank/DDBJ databases">
        <title>Infant gut strain persistence is associated with maternal origin, phylogeny, and functional potential including surface adhesion and iron acquisition.</title>
        <authorList>
            <person name="Lou Y.C."/>
        </authorList>
    </citation>
    <scope>NUCLEOTIDE SEQUENCE</scope>
    <source>
        <strain evidence="2">L3_101_000M1_dasL3_101_000M1_concoct_87</strain>
    </source>
</reference>
<dbReference type="InterPro" id="IPR023804">
    <property type="entry name" value="DUF3792_TM"/>
</dbReference>
<gene>
    <name evidence="2" type="ORF">KHY36_08630</name>
</gene>
<dbReference type="Pfam" id="PF12670">
    <property type="entry name" value="DUF3792"/>
    <property type="match status" value="1"/>
</dbReference>
<feature type="transmembrane region" description="Helical" evidence="1">
    <location>
        <begin position="56"/>
        <end position="76"/>
    </location>
</feature>
<evidence type="ECO:0000313" key="2">
    <source>
        <dbReference type="EMBL" id="MBS5332577.1"/>
    </source>
</evidence>
<keyword evidence="1" id="KW-1133">Transmembrane helix</keyword>
<dbReference type="NCBIfam" id="TIGR04086">
    <property type="entry name" value="TIGR04086_membr"/>
    <property type="match status" value="1"/>
</dbReference>
<keyword evidence="1" id="KW-0472">Membrane</keyword>
<feature type="transmembrane region" description="Helical" evidence="1">
    <location>
        <begin position="21"/>
        <end position="44"/>
    </location>
</feature>
<feature type="transmembrane region" description="Helical" evidence="1">
    <location>
        <begin position="116"/>
        <end position="135"/>
    </location>
</feature>